<dbReference type="Proteomes" id="UP001412067">
    <property type="component" value="Unassembled WGS sequence"/>
</dbReference>
<organism evidence="1 2">
    <name type="scientific">Platanthera guangdongensis</name>
    <dbReference type="NCBI Taxonomy" id="2320717"/>
    <lineage>
        <taxon>Eukaryota</taxon>
        <taxon>Viridiplantae</taxon>
        <taxon>Streptophyta</taxon>
        <taxon>Embryophyta</taxon>
        <taxon>Tracheophyta</taxon>
        <taxon>Spermatophyta</taxon>
        <taxon>Magnoliopsida</taxon>
        <taxon>Liliopsida</taxon>
        <taxon>Asparagales</taxon>
        <taxon>Orchidaceae</taxon>
        <taxon>Orchidoideae</taxon>
        <taxon>Orchideae</taxon>
        <taxon>Orchidinae</taxon>
        <taxon>Platanthera</taxon>
    </lineage>
</organism>
<dbReference type="Gene3D" id="3.10.120.10">
    <property type="entry name" value="Cytochrome b5-like heme/steroid binding domain"/>
    <property type="match status" value="1"/>
</dbReference>
<comment type="caution">
    <text evidence="1">The sequence shown here is derived from an EMBL/GenBank/DDBJ whole genome shotgun (WGS) entry which is preliminary data.</text>
</comment>
<dbReference type="SUPFAM" id="SSF55856">
    <property type="entry name" value="Cytochrome b5-like heme/steroid binding domain"/>
    <property type="match status" value="1"/>
</dbReference>
<dbReference type="InterPro" id="IPR036400">
    <property type="entry name" value="Cyt_B5-like_heme/steroid_sf"/>
</dbReference>
<sequence>MGGGEDEAKVYTLLEVTKHSSREDCWIIINGKVFRRAPFHPHLINYNPKTFSKSISSAIFNTLDEMQCYYICIRFASALIRWSQNLCAALTSSFTNGSSGMNFTGDGNMGWRRNGGDLTALGFL</sequence>
<proteinExistence type="predicted"/>
<reference evidence="1 2" key="1">
    <citation type="journal article" date="2022" name="Nat. Plants">
        <title>Genomes of leafy and leafless Platanthera orchids illuminate the evolution of mycoheterotrophy.</title>
        <authorList>
            <person name="Li M.H."/>
            <person name="Liu K.W."/>
            <person name="Li Z."/>
            <person name="Lu H.C."/>
            <person name="Ye Q.L."/>
            <person name="Zhang D."/>
            <person name="Wang J.Y."/>
            <person name="Li Y.F."/>
            <person name="Zhong Z.M."/>
            <person name="Liu X."/>
            <person name="Yu X."/>
            <person name="Liu D.K."/>
            <person name="Tu X.D."/>
            <person name="Liu B."/>
            <person name="Hao Y."/>
            <person name="Liao X.Y."/>
            <person name="Jiang Y.T."/>
            <person name="Sun W.H."/>
            <person name="Chen J."/>
            <person name="Chen Y.Q."/>
            <person name="Ai Y."/>
            <person name="Zhai J.W."/>
            <person name="Wu S.S."/>
            <person name="Zhou Z."/>
            <person name="Hsiao Y.Y."/>
            <person name="Wu W.L."/>
            <person name="Chen Y.Y."/>
            <person name="Lin Y.F."/>
            <person name="Hsu J.L."/>
            <person name="Li C.Y."/>
            <person name="Wang Z.W."/>
            <person name="Zhao X."/>
            <person name="Zhong W.Y."/>
            <person name="Ma X.K."/>
            <person name="Ma L."/>
            <person name="Huang J."/>
            <person name="Chen G.Z."/>
            <person name="Huang M.Z."/>
            <person name="Huang L."/>
            <person name="Peng D.H."/>
            <person name="Luo Y.B."/>
            <person name="Zou S.Q."/>
            <person name="Chen S.P."/>
            <person name="Lan S."/>
            <person name="Tsai W.C."/>
            <person name="Van de Peer Y."/>
            <person name="Liu Z.J."/>
        </authorList>
    </citation>
    <scope>NUCLEOTIDE SEQUENCE [LARGE SCALE GENOMIC DNA]</scope>
    <source>
        <strain evidence="1">Lor288</strain>
    </source>
</reference>
<name>A0ABR2M5E9_9ASPA</name>
<evidence type="ECO:0000313" key="2">
    <source>
        <dbReference type="Proteomes" id="UP001412067"/>
    </source>
</evidence>
<keyword evidence="2" id="KW-1185">Reference proteome</keyword>
<evidence type="ECO:0000313" key="1">
    <source>
        <dbReference type="EMBL" id="KAK8958914.1"/>
    </source>
</evidence>
<dbReference type="EMBL" id="JBBWWR010000012">
    <property type="protein sequence ID" value="KAK8958914.1"/>
    <property type="molecule type" value="Genomic_DNA"/>
</dbReference>
<protein>
    <submittedName>
        <fullName evidence="1">Cytochrome b5 isoform B</fullName>
    </submittedName>
</protein>
<gene>
    <name evidence="1" type="primary">CYTB5-B</name>
    <name evidence="1" type="ORF">KSP40_PGU011024</name>
</gene>
<accession>A0ABR2M5E9</accession>